<name>A0A6I0EXY1_9FIRM</name>
<dbReference type="InterPro" id="IPR019494">
    <property type="entry name" value="FIST_C"/>
</dbReference>
<keyword evidence="4" id="KW-1185">Reference proteome</keyword>
<sequence>MIIEKATNEKILTTVEELTIPQGKTLFLLLGEKGNYDLKELQIALKERGISFFGALFTSVIYGHKKYDDGALLSLLDLEEKPYVIEGLDSDEPKLPAVFEEEAFVEKMMDRTALVIVDGLSSHIATFLSNLYDHFGPGVNYIGGGAGSLTFVKKPCLFTEDGIYQDGAIVAFLRQQINLGVRHGWKKVKGFLVATKSQKNIISQLNWQDAFAVYRKVVEEDAGVELRVDNFFEVAKGYPFGLVKENLECIVRDPIAINEEGHLVCVGEVPEDASLDILRGKTEELIEAAGLAAEDCFLEKATNYSGCLIFDCISRVLFMEKDFERELTVICKRVEQEMPHTPIGALTLGEVSSYGDGYLEFFNKTIVVGVLYERR</sequence>
<gene>
    <name evidence="3" type="ORF">F9B85_09885</name>
</gene>
<dbReference type="Pfam" id="PF08495">
    <property type="entry name" value="FIST"/>
    <property type="match status" value="1"/>
</dbReference>
<comment type="caution">
    <text evidence="3">The sequence shown here is derived from an EMBL/GenBank/DDBJ whole genome shotgun (WGS) entry which is preliminary data.</text>
</comment>
<feature type="domain" description="FIST C-domain" evidence="2">
    <location>
        <begin position="210"/>
        <end position="354"/>
    </location>
</feature>
<proteinExistence type="predicted"/>
<dbReference type="PANTHER" id="PTHR40252">
    <property type="entry name" value="BLR0328 PROTEIN"/>
    <property type="match status" value="1"/>
</dbReference>
<evidence type="ECO:0000259" key="2">
    <source>
        <dbReference type="SMART" id="SM01204"/>
    </source>
</evidence>
<dbReference type="SMART" id="SM01204">
    <property type="entry name" value="FIST_C"/>
    <property type="match status" value="1"/>
</dbReference>
<organism evidence="3 4">
    <name type="scientific">Heliorestis acidaminivorans</name>
    <dbReference type="NCBI Taxonomy" id="553427"/>
    <lineage>
        <taxon>Bacteria</taxon>
        <taxon>Bacillati</taxon>
        <taxon>Bacillota</taxon>
        <taxon>Clostridia</taxon>
        <taxon>Eubacteriales</taxon>
        <taxon>Heliobacteriaceae</taxon>
        <taxon>Heliorestis</taxon>
    </lineage>
</organism>
<keyword evidence="3" id="KW-0418">Kinase</keyword>
<dbReference type="InterPro" id="IPR013702">
    <property type="entry name" value="FIST_domain_N"/>
</dbReference>
<dbReference type="Pfam" id="PF10442">
    <property type="entry name" value="FIST_C"/>
    <property type="match status" value="1"/>
</dbReference>
<dbReference type="RefSeq" id="WP_151620434.1">
    <property type="nucleotide sequence ID" value="NZ_WBXO01000007.1"/>
</dbReference>
<dbReference type="EMBL" id="WBXO01000007">
    <property type="protein sequence ID" value="KAB2952113.1"/>
    <property type="molecule type" value="Genomic_DNA"/>
</dbReference>
<protein>
    <submittedName>
        <fullName evidence="3">Histidine kinase</fullName>
    </submittedName>
</protein>
<dbReference type="SMART" id="SM00897">
    <property type="entry name" value="FIST"/>
    <property type="match status" value="1"/>
</dbReference>
<dbReference type="OrthoDB" id="378730at2"/>
<evidence type="ECO:0000313" key="4">
    <source>
        <dbReference type="Proteomes" id="UP000468766"/>
    </source>
</evidence>
<reference evidence="3 4" key="1">
    <citation type="submission" date="2019-10" db="EMBL/GenBank/DDBJ databases">
        <title>Whole-genome sequence of the extremophile Heliorestis acidaminivorans DSM 24790.</title>
        <authorList>
            <person name="Kyndt J.A."/>
            <person name="Meyer T.E."/>
        </authorList>
    </citation>
    <scope>NUCLEOTIDE SEQUENCE [LARGE SCALE GENOMIC DNA]</scope>
    <source>
        <strain evidence="3 4">DSM 24790</strain>
    </source>
</reference>
<accession>A0A6I0EXY1</accession>
<feature type="domain" description="FIST" evidence="1">
    <location>
        <begin position="24"/>
        <end position="209"/>
    </location>
</feature>
<dbReference type="Proteomes" id="UP000468766">
    <property type="component" value="Unassembled WGS sequence"/>
</dbReference>
<dbReference type="AlphaFoldDB" id="A0A6I0EXY1"/>
<evidence type="ECO:0000259" key="1">
    <source>
        <dbReference type="SMART" id="SM00897"/>
    </source>
</evidence>
<dbReference type="PANTHER" id="PTHR40252:SF2">
    <property type="entry name" value="BLR0328 PROTEIN"/>
    <property type="match status" value="1"/>
</dbReference>
<keyword evidence="3" id="KW-0808">Transferase</keyword>
<evidence type="ECO:0000313" key="3">
    <source>
        <dbReference type="EMBL" id="KAB2952113.1"/>
    </source>
</evidence>
<dbReference type="GO" id="GO:0016301">
    <property type="term" value="F:kinase activity"/>
    <property type="evidence" value="ECO:0007669"/>
    <property type="project" value="UniProtKB-KW"/>
</dbReference>